<evidence type="ECO:0000256" key="1">
    <source>
        <dbReference type="ARBA" id="ARBA00004141"/>
    </source>
</evidence>
<dbReference type="InterPro" id="IPR050291">
    <property type="entry name" value="CDF_Transporter"/>
</dbReference>
<organism evidence="10">
    <name type="scientific">Thermodesulfobacterium geofontis</name>
    <dbReference type="NCBI Taxonomy" id="1295609"/>
    <lineage>
        <taxon>Bacteria</taxon>
        <taxon>Pseudomonadati</taxon>
        <taxon>Thermodesulfobacteriota</taxon>
        <taxon>Thermodesulfobacteria</taxon>
        <taxon>Thermodesulfobacteriales</taxon>
        <taxon>Thermodesulfobacteriaceae</taxon>
        <taxon>Thermodesulfobacterium</taxon>
    </lineage>
</organism>
<reference evidence="10" key="1">
    <citation type="journal article" date="2020" name="mSystems">
        <title>Genome- and Community-Level Interaction Insights into Carbon Utilization and Element Cycling Functions of Hydrothermarchaeota in Hydrothermal Sediment.</title>
        <authorList>
            <person name="Zhou Z."/>
            <person name="Liu Y."/>
            <person name="Xu W."/>
            <person name="Pan J."/>
            <person name="Luo Z.H."/>
            <person name="Li M."/>
        </authorList>
    </citation>
    <scope>NUCLEOTIDE SEQUENCE [LARGE SCALE GENOMIC DNA]</scope>
    <source>
        <strain evidence="10">SpSt-106</strain>
    </source>
</reference>
<dbReference type="AlphaFoldDB" id="A0A7V6CE42"/>
<comment type="similarity">
    <text evidence="2">Belongs to the cation diffusion facilitator (CDF) transporter (TC 2.A.4) family.</text>
</comment>
<dbReference type="SUPFAM" id="SSF160240">
    <property type="entry name" value="Cation efflux protein cytoplasmic domain-like"/>
    <property type="match status" value="1"/>
</dbReference>
<keyword evidence="6 7" id="KW-0472">Membrane</keyword>
<comment type="subcellular location">
    <subcellularLocation>
        <location evidence="1">Membrane</location>
        <topology evidence="1">Multi-pass membrane protein</topology>
    </subcellularLocation>
</comment>
<dbReference type="Gene3D" id="1.20.1510.10">
    <property type="entry name" value="Cation efflux protein transmembrane domain"/>
    <property type="match status" value="1"/>
</dbReference>
<dbReference type="GO" id="GO:0015086">
    <property type="term" value="F:cadmium ion transmembrane transporter activity"/>
    <property type="evidence" value="ECO:0007669"/>
    <property type="project" value="TreeGrafter"/>
</dbReference>
<evidence type="ECO:0000256" key="5">
    <source>
        <dbReference type="ARBA" id="ARBA00022989"/>
    </source>
</evidence>
<keyword evidence="5 7" id="KW-1133">Transmembrane helix</keyword>
<dbReference type="GO" id="GO:0015093">
    <property type="term" value="F:ferrous iron transmembrane transporter activity"/>
    <property type="evidence" value="ECO:0007669"/>
    <property type="project" value="TreeGrafter"/>
</dbReference>
<feature type="transmembrane region" description="Helical" evidence="7">
    <location>
        <begin position="83"/>
        <end position="105"/>
    </location>
</feature>
<name>A0A7V6CE42_9BACT</name>
<evidence type="ECO:0000259" key="8">
    <source>
        <dbReference type="Pfam" id="PF01545"/>
    </source>
</evidence>
<dbReference type="InterPro" id="IPR027470">
    <property type="entry name" value="Cation_efflux_CTD"/>
</dbReference>
<proteinExistence type="inferred from homology"/>
<sequence length="304" mass="34508">MSGDSLVFESKAIKLTLLSLFVSILIFIFKLIAFFITKSVAIYSDAMESIINIISAIIAFLGSKIALKSPDEKYPYGYTKLEYFVSIIEAFFILFVSISILWKVYQQLLNPKPFTNLNIGVLLIFVTIILNSILSYYIYKQGKKENSPILISHASHLYTDVITTAGVITGVYVAHFSKFLIIDPLIGLIIGINILYLGFRIIKNSITALLDISLPQEKIDSIQRIIENTIKDSSYENYVIHDVHDFKTRRAGRKGFVEFHLTVSGNMPVKEAHNLCDELEKKITEKFPELSVTIHIEPEEEKKK</sequence>
<dbReference type="GO" id="GO:0006882">
    <property type="term" value="P:intracellular zinc ion homeostasis"/>
    <property type="evidence" value="ECO:0007669"/>
    <property type="project" value="TreeGrafter"/>
</dbReference>
<dbReference type="GO" id="GO:0015341">
    <property type="term" value="F:zinc efflux antiporter activity"/>
    <property type="evidence" value="ECO:0007669"/>
    <property type="project" value="TreeGrafter"/>
</dbReference>
<evidence type="ECO:0000256" key="3">
    <source>
        <dbReference type="ARBA" id="ARBA00022448"/>
    </source>
</evidence>
<protein>
    <submittedName>
        <fullName evidence="10">Cation transporter</fullName>
    </submittedName>
</protein>
<keyword evidence="4 7" id="KW-0812">Transmembrane</keyword>
<dbReference type="GO" id="GO:0005886">
    <property type="term" value="C:plasma membrane"/>
    <property type="evidence" value="ECO:0007669"/>
    <property type="project" value="TreeGrafter"/>
</dbReference>
<evidence type="ECO:0000256" key="7">
    <source>
        <dbReference type="SAM" id="Phobius"/>
    </source>
</evidence>
<dbReference type="PANTHER" id="PTHR43840:SF15">
    <property type="entry name" value="MITOCHONDRIAL METAL TRANSPORTER 1-RELATED"/>
    <property type="match status" value="1"/>
</dbReference>
<dbReference type="PANTHER" id="PTHR43840">
    <property type="entry name" value="MITOCHONDRIAL METAL TRANSPORTER 1-RELATED"/>
    <property type="match status" value="1"/>
</dbReference>
<feature type="domain" description="Cation efflux protein transmembrane" evidence="8">
    <location>
        <begin position="17"/>
        <end position="210"/>
    </location>
</feature>
<feature type="transmembrane region" description="Helical" evidence="7">
    <location>
        <begin position="179"/>
        <end position="199"/>
    </location>
</feature>
<evidence type="ECO:0000256" key="2">
    <source>
        <dbReference type="ARBA" id="ARBA00008114"/>
    </source>
</evidence>
<gene>
    <name evidence="10" type="ORF">ENM15_06195</name>
</gene>
<evidence type="ECO:0000256" key="4">
    <source>
        <dbReference type="ARBA" id="ARBA00022692"/>
    </source>
</evidence>
<feature type="transmembrane region" description="Helical" evidence="7">
    <location>
        <begin position="117"/>
        <end position="138"/>
    </location>
</feature>
<dbReference type="Pfam" id="PF16916">
    <property type="entry name" value="ZT_dimer"/>
    <property type="match status" value="1"/>
</dbReference>
<dbReference type="EMBL" id="DRWR01000108">
    <property type="protein sequence ID" value="HHQ16386.1"/>
    <property type="molecule type" value="Genomic_DNA"/>
</dbReference>
<feature type="domain" description="Cation efflux protein cytoplasmic" evidence="9">
    <location>
        <begin position="228"/>
        <end position="299"/>
    </location>
</feature>
<feature type="transmembrane region" description="Helical" evidence="7">
    <location>
        <begin position="12"/>
        <end position="36"/>
    </location>
</feature>
<dbReference type="InterPro" id="IPR027469">
    <property type="entry name" value="Cation_efflux_TMD_sf"/>
</dbReference>
<comment type="caution">
    <text evidence="10">The sequence shown here is derived from an EMBL/GenBank/DDBJ whole genome shotgun (WGS) entry which is preliminary data.</text>
</comment>
<dbReference type="SUPFAM" id="SSF161111">
    <property type="entry name" value="Cation efflux protein transmembrane domain-like"/>
    <property type="match status" value="1"/>
</dbReference>
<dbReference type="InterPro" id="IPR058533">
    <property type="entry name" value="Cation_efflux_TM"/>
</dbReference>
<evidence type="ECO:0000256" key="6">
    <source>
        <dbReference type="ARBA" id="ARBA00023136"/>
    </source>
</evidence>
<keyword evidence="3" id="KW-0813">Transport</keyword>
<evidence type="ECO:0000313" key="10">
    <source>
        <dbReference type="EMBL" id="HHQ16386.1"/>
    </source>
</evidence>
<dbReference type="NCBIfam" id="TIGR01297">
    <property type="entry name" value="CDF"/>
    <property type="match status" value="1"/>
</dbReference>
<dbReference type="InterPro" id="IPR036837">
    <property type="entry name" value="Cation_efflux_CTD_sf"/>
</dbReference>
<dbReference type="Pfam" id="PF01545">
    <property type="entry name" value="Cation_efflux"/>
    <property type="match status" value="1"/>
</dbReference>
<dbReference type="Gene3D" id="3.30.70.1350">
    <property type="entry name" value="Cation efflux protein, cytoplasmic domain"/>
    <property type="match status" value="1"/>
</dbReference>
<evidence type="ECO:0000259" key="9">
    <source>
        <dbReference type="Pfam" id="PF16916"/>
    </source>
</evidence>
<dbReference type="InterPro" id="IPR002524">
    <property type="entry name" value="Cation_efflux"/>
</dbReference>
<feature type="transmembrane region" description="Helical" evidence="7">
    <location>
        <begin position="42"/>
        <end position="62"/>
    </location>
</feature>
<accession>A0A7V6CE42</accession>